<evidence type="ECO:0000313" key="17">
    <source>
        <dbReference type="Proteomes" id="UP000002964"/>
    </source>
</evidence>
<dbReference type="InterPro" id="IPR027417">
    <property type="entry name" value="P-loop_NTPase"/>
</dbReference>
<evidence type="ECO:0000256" key="13">
    <source>
        <dbReference type="SAM" id="MobiDB-lite"/>
    </source>
</evidence>
<dbReference type="CDD" id="cd03109">
    <property type="entry name" value="DTBS"/>
    <property type="match status" value="1"/>
</dbReference>
<comment type="pathway">
    <text evidence="2 12">Metabolic intermediate biosynthesis; acetyl-CoA biosynthesis; acetyl-CoA from acetate: step 2/2.</text>
</comment>
<comment type="similarity">
    <text evidence="4 12">In the N-terminal section; belongs to the CobB/CobQ family.</text>
</comment>
<accession>H8Z895</accession>
<dbReference type="NCBIfam" id="NF007233">
    <property type="entry name" value="PRK09653.1"/>
    <property type="match status" value="1"/>
</dbReference>
<evidence type="ECO:0000256" key="11">
    <source>
        <dbReference type="ARBA" id="ARBA00031108"/>
    </source>
</evidence>
<dbReference type="InterPro" id="IPR042112">
    <property type="entry name" value="P_AcTrfase_dom2"/>
</dbReference>
<dbReference type="InterPro" id="IPR004614">
    <property type="entry name" value="P_AcTrfase"/>
</dbReference>
<dbReference type="Gene3D" id="3.40.1390.20">
    <property type="entry name" value="HprK N-terminal domain-like"/>
    <property type="match status" value="1"/>
</dbReference>
<dbReference type="STRING" id="631362.Thi970DRAFT_04728"/>
<dbReference type="eggNOG" id="COG0280">
    <property type="taxonomic scope" value="Bacteria"/>
</dbReference>
<dbReference type="Pfam" id="PF07085">
    <property type="entry name" value="DRTGG"/>
    <property type="match status" value="1"/>
</dbReference>
<reference evidence="17" key="1">
    <citation type="submission" date="2011-06" db="EMBL/GenBank/DDBJ databases">
        <authorList>
            <consortium name="US DOE Joint Genome Institute (JGI-PGF)"/>
            <person name="Lucas S."/>
            <person name="Han J."/>
            <person name="Lapidus A."/>
            <person name="Cheng J.-F."/>
            <person name="Goodwin L."/>
            <person name="Pitluck S."/>
            <person name="Peters L."/>
            <person name="Land M.L."/>
            <person name="Hauser L."/>
            <person name="Vogl K."/>
            <person name="Liu Z."/>
            <person name="Overmann J."/>
            <person name="Frigaard N.-U."/>
            <person name="Bryant D.A."/>
            <person name="Woyke T.J."/>
        </authorList>
    </citation>
    <scope>NUCLEOTIDE SEQUENCE [LARGE SCALE GENOMIC DNA]</scope>
    <source>
        <strain evidence="17">970</strain>
    </source>
</reference>
<feature type="domain" description="Phosphate acetyl/butaryl transferase" evidence="14">
    <location>
        <begin position="371"/>
        <end position="688"/>
    </location>
</feature>
<evidence type="ECO:0000256" key="2">
    <source>
        <dbReference type="ARBA" id="ARBA00004989"/>
    </source>
</evidence>
<feature type="compositionally biased region" description="Polar residues" evidence="13">
    <location>
        <begin position="705"/>
        <end position="719"/>
    </location>
</feature>
<dbReference type="OrthoDB" id="9808984at2"/>
<dbReference type="GO" id="GO:0005737">
    <property type="term" value="C:cytoplasm"/>
    <property type="evidence" value="ECO:0007669"/>
    <property type="project" value="UniProtKB-SubCell"/>
</dbReference>
<dbReference type="InterPro" id="IPR016475">
    <property type="entry name" value="P-Actrans_bac"/>
</dbReference>
<dbReference type="NCBIfam" id="NF004167">
    <property type="entry name" value="PRK05632.1"/>
    <property type="match status" value="1"/>
</dbReference>
<keyword evidence="9 12" id="KW-0808">Transferase</keyword>
<evidence type="ECO:0000256" key="7">
    <source>
        <dbReference type="ARBA" id="ARBA00021528"/>
    </source>
</evidence>
<dbReference type="EMBL" id="JH603170">
    <property type="protein sequence ID" value="EIC21044.1"/>
    <property type="molecule type" value="Genomic_DNA"/>
</dbReference>
<dbReference type="SUPFAM" id="SSF52540">
    <property type="entry name" value="P-loop containing nucleoside triphosphate hydrolases"/>
    <property type="match status" value="1"/>
</dbReference>
<evidence type="ECO:0000256" key="10">
    <source>
        <dbReference type="ARBA" id="ARBA00023315"/>
    </source>
</evidence>
<comment type="catalytic activity">
    <reaction evidence="12">
        <text>acetyl-CoA + phosphate = acetyl phosphate + CoA</text>
        <dbReference type="Rhea" id="RHEA:19521"/>
        <dbReference type="ChEBI" id="CHEBI:22191"/>
        <dbReference type="ChEBI" id="CHEBI:43474"/>
        <dbReference type="ChEBI" id="CHEBI:57287"/>
        <dbReference type="ChEBI" id="CHEBI:57288"/>
        <dbReference type="EC" id="2.3.1.8"/>
    </reaction>
</comment>
<dbReference type="EC" id="2.3.1.8" evidence="6 12"/>
<comment type="subcellular location">
    <subcellularLocation>
        <location evidence="1 12">Cytoplasm</location>
    </subcellularLocation>
</comment>
<sequence length="719" mass="77268">MQSLYIAGAGSGSGKSVVVLGFMEMLTAINQRVGFFRPIVNGNIDDDNLTTLIRHRYDLPFASEMLYGCSAGLASELVASGHYDELLKLILNRFKLLEEKCDLVLCAGTDFDGLVPSLEFDFNADLANNFGCTIVAVVKGFSHGQEETLNSVQLAHESLINRGGDLLATVVNGVHPDLVDTVRRRARAAVPEAETVYVLPFMNTLSQPTIGEIAKMLGADWLAGESDGYSQVVTNYKVAAMEIPDFLGYVEDGCLIITPGDRSDIILASLSADASANFPRVAGLLLTGGLKPAEHVQRLIDGLRRNKVAMLSVPADTFTTALGVYRVESSILAGDERKIAAALGLFEDHVEVADLRQRISKHHSVRVTPLMFEYELIHRAKSERKRIVLPEGTDERILRAAEILTLRGVADLVLLGDPDKIRRRIGELGLQLDDIAIIDPVNSPERDQYANVYFELRKHKGISQQMAHDALEDVSYFGTLMVHVGDADGMVSGAAHTTQHTIRPSFETIKTRPDTKLVSSVFFMCLADRVLVYGDCAVNPNPNAEQLADIAITSAGTAAAFGVEPRVAMLSYSTGASGKGEDVERVREAVAIARARRPDLKLDGPIQYDAAVDAVVARSKMPDSEVAGKATVFIFPDLNTGNNTYKAVQRSAGAVAIGPVLQGLNKPINDLSRGCTVTDIVNTVAITAIQAQQASAKQGSGAQTPADSATPSPAQKATA</sequence>
<evidence type="ECO:0000256" key="3">
    <source>
        <dbReference type="ARBA" id="ARBA00008756"/>
    </source>
</evidence>
<dbReference type="HOGENOM" id="CLU_019723_3_3_6"/>
<evidence type="ECO:0000256" key="6">
    <source>
        <dbReference type="ARBA" id="ARBA00012707"/>
    </source>
</evidence>
<dbReference type="eggNOG" id="COG0857">
    <property type="taxonomic scope" value="Bacteria"/>
</dbReference>
<feature type="compositionally biased region" description="Low complexity" evidence="13">
    <location>
        <begin position="694"/>
        <end position="704"/>
    </location>
</feature>
<comment type="similarity">
    <text evidence="3 12">In the C-terminal section; belongs to the phosphate acetyltransferase and butyryltransferase family.</text>
</comment>
<dbReference type="InterPro" id="IPR028979">
    <property type="entry name" value="Ser_kin/Pase_Hpr-like_N_sf"/>
</dbReference>
<evidence type="ECO:0000313" key="16">
    <source>
        <dbReference type="EMBL" id="EIC21044.1"/>
    </source>
</evidence>
<dbReference type="InterPro" id="IPR042113">
    <property type="entry name" value="P_AcTrfase_dom1"/>
</dbReference>
<dbReference type="GO" id="GO:0006085">
    <property type="term" value="P:acetyl-CoA biosynthetic process"/>
    <property type="evidence" value="ECO:0007669"/>
    <property type="project" value="UniProtKB-UniPathway"/>
</dbReference>
<keyword evidence="10 12" id="KW-0012">Acyltransferase</keyword>
<dbReference type="InterPro" id="IPR002505">
    <property type="entry name" value="PTA_PTB"/>
</dbReference>
<dbReference type="Pfam" id="PF13500">
    <property type="entry name" value="AAA_26"/>
    <property type="match status" value="1"/>
</dbReference>
<dbReference type="Gene3D" id="3.40.50.300">
    <property type="entry name" value="P-loop containing nucleotide triphosphate hydrolases"/>
    <property type="match status" value="1"/>
</dbReference>
<evidence type="ECO:0000256" key="8">
    <source>
        <dbReference type="ARBA" id="ARBA00022490"/>
    </source>
</evidence>
<feature type="region of interest" description="Disordered" evidence="13">
    <location>
        <begin position="694"/>
        <end position="719"/>
    </location>
</feature>
<dbReference type="Gene3D" id="3.40.50.10750">
    <property type="entry name" value="Isocitrate/Isopropylmalate dehydrogenase-like"/>
    <property type="match status" value="1"/>
</dbReference>
<dbReference type="PANTHER" id="PTHR43356:SF3">
    <property type="entry name" value="PHOSPHATE ACETYLTRANSFERASE"/>
    <property type="match status" value="1"/>
</dbReference>
<gene>
    <name evidence="16" type="ORF">Thi970DRAFT_04728</name>
</gene>
<dbReference type="InterPro" id="IPR010766">
    <property type="entry name" value="DRTGG"/>
</dbReference>
<evidence type="ECO:0000259" key="14">
    <source>
        <dbReference type="Pfam" id="PF01515"/>
    </source>
</evidence>
<dbReference type="SUPFAM" id="SSF53659">
    <property type="entry name" value="Isocitrate/Isopropylmalate dehydrogenase-like"/>
    <property type="match status" value="1"/>
</dbReference>
<dbReference type="SUPFAM" id="SSF75138">
    <property type="entry name" value="HprK N-terminal domain-like"/>
    <property type="match status" value="1"/>
</dbReference>
<dbReference type="GO" id="GO:0008959">
    <property type="term" value="F:phosphate acetyltransferase activity"/>
    <property type="evidence" value="ECO:0007669"/>
    <property type="project" value="UniProtKB-EC"/>
</dbReference>
<dbReference type="FunFam" id="3.40.50.10750:FF:000001">
    <property type="entry name" value="Phosphate acetyltransferase"/>
    <property type="match status" value="1"/>
</dbReference>
<comment type="function">
    <text evidence="12">Involved in acetate metabolism.</text>
</comment>
<comment type="domain">
    <text evidence="12">The N-terminal region seems to be important for proper quaternary structure. The C-terminal region contains the substrate-binding site.</text>
</comment>
<evidence type="ECO:0000256" key="5">
    <source>
        <dbReference type="ARBA" id="ARBA00011643"/>
    </source>
</evidence>
<proteinExistence type="inferred from homology"/>
<reference evidence="16 17" key="2">
    <citation type="submission" date="2011-11" db="EMBL/GenBank/DDBJ databases">
        <authorList>
            <consortium name="US DOE Joint Genome Institute"/>
            <person name="Lucas S."/>
            <person name="Han J."/>
            <person name="Lapidus A."/>
            <person name="Cheng J.-F."/>
            <person name="Goodwin L."/>
            <person name="Pitluck S."/>
            <person name="Peters L."/>
            <person name="Ovchinnikova G."/>
            <person name="Zhang X."/>
            <person name="Detter J.C."/>
            <person name="Han C."/>
            <person name="Tapia R."/>
            <person name="Land M."/>
            <person name="Hauser L."/>
            <person name="Kyrpides N."/>
            <person name="Ivanova N."/>
            <person name="Pagani I."/>
            <person name="Vogl K."/>
            <person name="Liu Z."/>
            <person name="Overmann J."/>
            <person name="Frigaard N.-U."/>
            <person name="Bryant D."/>
            <person name="Woyke T."/>
        </authorList>
    </citation>
    <scope>NUCLEOTIDE SEQUENCE [LARGE SCALE GENOMIC DNA]</scope>
    <source>
        <strain evidence="16 17">970</strain>
    </source>
</reference>
<organism evidence="16 17">
    <name type="scientific">Thiorhodovibrio frisius</name>
    <dbReference type="NCBI Taxonomy" id="631362"/>
    <lineage>
        <taxon>Bacteria</taxon>
        <taxon>Pseudomonadati</taxon>
        <taxon>Pseudomonadota</taxon>
        <taxon>Gammaproteobacteria</taxon>
        <taxon>Chromatiales</taxon>
        <taxon>Chromatiaceae</taxon>
        <taxon>Thiorhodovibrio</taxon>
    </lineage>
</organism>
<comment type="subunit">
    <text evidence="5">Homohexamer.</text>
</comment>
<dbReference type="PANTHER" id="PTHR43356">
    <property type="entry name" value="PHOSPHATE ACETYLTRANSFERASE"/>
    <property type="match status" value="1"/>
</dbReference>
<dbReference type="AlphaFoldDB" id="H8Z895"/>
<keyword evidence="17" id="KW-1185">Reference proteome</keyword>
<evidence type="ECO:0000256" key="1">
    <source>
        <dbReference type="ARBA" id="ARBA00004496"/>
    </source>
</evidence>
<feature type="domain" description="DRTGG" evidence="15">
    <location>
        <begin position="212"/>
        <end position="322"/>
    </location>
</feature>
<evidence type="ECO:0000256" key="12">
    <source>
        <dbReference type="PIRNR" id="PIRNR006107"/>
    </source>
</evidence>
<dbReference type="UniPathway" id="UPA00340">
    <property type="reaction ID" value="UER00459"/>
</dbReference>
<name>H8Z895_9GAMM</name>
<dbReference type="PIRSF" id="PIRSF006107">
    <property type="entry name" value="PhpActrans_proteobac"/>
    <property type="match status" value="1"/>
</dbReference>
<keyword evidence="8 12" id="KW-0963">Cytoplasm</keyword>
<evidence type="ECO:0000256" key="4">
    <source>
        <dbReference type="ARBA" id="ARBA00009786"/>
    </source>
</evidence>
<protein>
    <recommendedName>
        <fullName evidence="7 12">Phosphate acetyltransferase</fullName>
        <ecNumber evidence="6 12">2.3.1.8</ecNumber>
    </recommendedName>
    <alternativeName>
        <fullName evidence="11 12">Phosphotransacetylase</fullName>
    </alternativeName>
</protein>
<dbReference type="InterPro" id="IPR050500">
    <property type="entry name" value="Phos_Acetyltrans/Butyryltrans"/>
</dbReference>
<evidence type="ECO:0000259" key="15">
    <source>
        <dbReference type="Pfam" id="PF07085"/>
    </source>
</evidence>
<dbReference type="Gene3D" id="3.40.50.10950">
    <property type="match status" value="1"/>
</dbReference>
<evidence type="ECO:0000256" key="9">
    <source>
        <dbReference type="ARBA" id="ARBA00022679"/>
    </source>
</evidence>
<dbReference type="Pfam" id="PF01515">
    <property type="entry name" value="PTA_PTB"/>
    <property type="match status" value="1"/>
</dbReference>
<dbReference type="Proteomes" id="UP000002964">
    <property type="component" value="Unassembled WGS sequence"/>
</dbReference>
<dbReference type="NCBIfam" id="TIGR00651">
    <property type="entry name" value="pta"/>
    <property type="match status" value="1"/>
</dbReference>
<dbReference type="RefSeq" id="WP_009151447.1">
    <property type="nucleotide sequence ID" value="NZ_CP121471.1"/>
</dbReference>